<feature type="domain" description="Jacalin-type lectin" evidence="3">
    <location>
        <begin position="25"/>
        <end position="170"/>
    </location>
</feature>
<reference evidence="4" key="1">
    <citation type="journal article" date="2012" name="Fungal Biol.">
        <title>Identification of effector genes from the phytopathogenic Oomycete Plasmopara viticola through the analysis of gene expression in germinated zoospores.</title>
        <authorList>
            <person name="Mestre P."/>
            <person name="Piron M.C."/>
            <person name="Merdinoglu D."/>
        </authorList>
    </citation>
    <scope>NUCLEOTIDE SEQUENCE</scope>
    <source>
        <strain evidence="4">SC</strain>
        <tissue evidence="4">In vitro germinated zoospores</tissue>
    </source>
</reference>
<protein>
    <submittedName>
        <fullName evidence="4">Mannose-binding lectin</fullName>
    </submittedName>
</protein>
<organism evidence="4">
    <name type="scientific">Plasmopara viticola</name>
    <name type="common">Downy mildew of grapevine</name>
    <name type="synonym">Botrytis viticola</name>
    <dbReference type="NCBI Taxonomy" id="143451"/>
    <lineage>
        <taxon>Eukaryota</taxon>
        <taxon>Sar</taxon>
        <taxon>Stramenopiles</taxon>
        <taxon>Oomycota</taxon>
        <taxon>Peronosporomycetes</taxon>
        <taxon>Peronosporales</taxon>
        <taxon>Peronosporaceae</taxon>
        <taxon>Plasmopara</taxon>
    </lineage>
</organism>
<feature type="signal peptide" evidence="2">
    <location>
        <begin position="1"/>
        <end position="20"/>
    </location>
</feature>
<dbReference type="InterPro" id="IPR036404">
    <property type="entry name" value="Jacalin-like_lectin_dom_sf"/>
</dbReference>
<feature type="chain" id="PRO_5003607082" evidence="2">
    <location>
        <begin position="21"/>
        <end position="206"/>
    </location>
</feature>
<dbReference type="SMART" id="SM00915">
    <property type="entry name" value="Jacalin"/>
    <property type="match status" value="1"/>
</dbReference>
<evidence type="ECO:0000256" key="2">
    <source>
        <dbReference type="SAM" id="SignalP"/>
    </source>
</evidence>
<feature type="non-terminal residue" evidence="4">
    <location>
        <position position="206"/>
    </location>
</feature>
<accession>H6S3Y1</accession>
<sequence>MKLFFHVLASLALVKGNAFGNDEELDFCKIAGGPHGDPFDDTEFLEAGQALMAIKLCSGHRVDGIGVSVMSKSKSQLEPFHGSEKNCATYNLAPDEHIISIEVHTTKKRGKTRVGFVKFTNQNGQVYEAGRKSDDEDKISGCSAPDGYHLGGFYGREGDEIDAIAAIWVPIDPLDGSGSLSPPSTQFPIVGPSSQFQEDDSSDDFK</sequence>
<feature type="compositionally biased region" description="Low complexity" evidence="1">
    <location>
        <begin position="175"/>
        <end position="184"/>
    </location>
</feature>
<evidence type="ECO:0000256" key="1">
    <source>
        <dbReference type="SAM" id="MobiDB-lite"/>
    </source>
</evidence>
<dbReference type="AlphaFoldDB" id="H6S3Y1"/>
<evidence type="ECO:0000259" key="3">
    <source>
        <dbReference type="PROSITE" id="PS51752"/>
    </source>
</evidence>
<feature type="compositionally biased region" description="Acidic residues" evidence="1">
    <location>
        <begin position="197"/>
        <end position="206"/>
    </location>
</feature>
<dbReference type="Pfam" id="PF01419">
    <property type="entry name" value="Jacalin"/>
    <property type="match status" value="1"/>
</dbReference>
<keyword evidence="4" id="KW-0430">Lectin</keyword>
<evidence type="ECO:0000313" key="4">
    <source>
        <dbReference type="EMBL" id="CCD28111.1"/>
    </source>
</evidence>
<proteinExistence type="evidence at transcript level"/>
<dbReference type="EMBL" id="HE582037">
    <property type="protein sequence ID" value="CCD28111.1"/>
    <property type="molecule type" value="mRNA"/>
</dbReference>
<dbReference type="InterPro" id="IPR001229">
    <property type="entry name" value="Jacalin-like_lectin_dom"/>
</dbReference>
<dbReference type="SUPFAM" id="SSF51101">
    <property type="entry name" value="Mannose-binding lectins"/>
    <property type="match status" value="1"/>
</dbReference>
<feature type="region of interest" description="Disordered" evidence="1">
    <location>
        <begin position="175"/>
        <end position="206"/>
    </location>
</feature>
<dbReference type="GO" id="GO:0030246">
    <property type="term" value="F:carbohydrate binding"/>
    <property type="evidence" value="ECO:0007669"/>
    <property type="project" value="UniProtKB-KW"/>
</dbReference>
<name>H6S3Y1_PLAVT</name>
<dbReference type="Gene3D" id="2.100.10.30">
    <property type="entry name" value="Jacalin-like lectin domain"/>
    <property type="match status" value="1"/>
</dbReference>
<keyword evidence="2" id="KW-0732">Signal</keyword>
<dbReference type="PROSITE" id="PS51752">
    <property type="entry name" value="JACALIN_LECTIN"/>
    <property type="match status" value="1"/>
</dbReference>